<gene>
    <name evidence="5" type="ORF">KP509_09G006400</name>
</gene>
<dbReference type="OrthoDB" id="441812at2759"/>
<dbReference type="CDD" id="cd19179">
    <property type="entry name" value="SET_RBCMT"/>
    <property type="match status" value="1"/>
</dbReference>
<keyword evidence="1" id="KW-0489">Methyltransferase</keyword>
<keyword evidence="2" id="KW-0808">Transferase</keyword>
<dbReference type="InterPro" id="IPR001214">
    <property type="entry name" value="SET_dom"/>
</dbReference>
<dbReference type="GO" id="GO:0016279">
    <property type="term" value="F:protein-lysine N-methyltransferase activity"/>
    <property type="evidence" value="ECO:0007669"/>
    <property type="project" value="InterPro"/>
</dbReference>
<dbReference type="Gene3D" id="3.90.1410.10">
    <property type="entry name" value="set domain protein methyltransferase, domain 1"/>
    <property type="match status" value="1"/>
</dbReference>
<evidence type="ECO:0000259" key="4">
    <source>
        <dbReference type="PROSITE" id="PS50280"/>
    </source>
</evidence>
<evidence type="ECO:0000256" key="3">
    <source>
        <dbReference type="ARBA" id="ARBA00022691"/>
    </source>
</evidence>
<dbReference type="OMA" id="GEMHNTI"/>
<evidence type="ECO:0000313" key="5">
    <source>
        <dbReference type="EMBL" id="KAH7428548.1"/>
    </source>
</evidence>
<proteinExistence type="predicted"/>
<evidence type="ECO:0000256" key="2">
    <source>
        <dbReference type="ARBA" id="ARBA00022679"/>
    </source>
</evidence>
<reference evidence="5" key="1">
    <citation type="submission" date="2021-08" db="EMBL/GenBank/DDBJ databases">
        <title>WGS assembly of Ceratopteris richardii.</title>
        <authorList>
            <person name="Marchant D.B."/>
            <person name="Chen G."/>
            <person name="Jenkins J."/>
            <person name="Shu S."/>
            <person name="Leebens-Mack J."/>
            <person name="Grimwood J."/>
            <person name="Schmutz J."/>
            <person name="Soltis P."/>
            <person name="Soltis D."/>
            <person name="Chen Z.-H."/>
        </authorList>
    </citation>
    <scope>NUCLEOTIDE SEQUENCE</scope>
    <source>
        <strain evidence="5">Whitten #5841</strain>
        <tissue evidence="5">Leaf</tissue>
    </source>
</reference>
<name>A0A8T2U1L6_CERRI</name>
<evidence type="ECO:0000313" key="6">
    <source>
        <dbReference type="Proteomes" id="UP000825935"/>
    </source>
</evidence>
<dbReference type="Gene3D" id="3.90.1420.10">
    <property type="entry name" value="Rubisco LSMT, substrate-binding domain"/>
    <property type="match status" value="1"/>
</dbReference>
<dbReference type="PANTHER" id="PTHR13271:SF134">
    <property type="entry name" value="OS01G0976450 PROTEIN"/>
    <property type="match status" value="1"/>
</dbReference>
<dbReference type="Proteomes" id="UP000825935">
    <property type="component" value="Chromosome 9"/>
</dbReference>
<dbReference type="PANTHER" id="PTHR13271">
    <property type="entry name" value="UNCHARACTERIZED PUTATIVE METHYLTRANSFERASE"/>
    <property type="match status" value="1"/>
</dbReference>
<keyword evidence="6" id="KW-1185">Reference proteome</keyword>
<dbReference type="EMBL" id="CM035414">
    <property type="protein sequence ID" value="KAH7428548.1"/>
    <property type="molecule type" value="Genomic_DNA"/>
</dbReference>
<dbReference type="InterPro" id="IPR050600">
    <property type="entry name" value="SETD3_SETD6_MTase"/>
</dbReference>
<keyword evidence="3" id="KW-0949">S-adenosyl-L-methionine</keyword>
<dbReference type="InterPro" id="IPR046341">
    <property type="entry name" value="SET_dom_sf"/>
</dbReference>
<dbReference type="InterPro" id="IPR015353">
    <property type="entry name" value="Rubisco_LSMT_subst-bd"/>
</dbReference>
<organism evidence="5 6">
    <name type="scientific">Ceratopteris richardii</name>
    <name type="common">Triangle waterfern</name>
    <dbReference type="NCBI Taxonomy" id="49495"/>
    <lineage>
        <taxon>Eukaryota</taxon>
        <taxon>Viridiplantae</taxon>
        <taxon>Streptophyta</taxon>
        <taxon>Embryophyta</taxon>
        <taxon>Tracheophyta</taxon>
        <taxon>Polypodiopsida</taxon>
        <taxon>Polypodiidae</taxon>
        <taxon>Polypodiales</taxon>
        <taxon>Pteridineae</taxon>
        <taxon>Pteridaceae</taxon>
        <taxon>Parkerioideae</taxon>
        <taxon>Ceratopteris</taxon>
    </lineage>
</organism>
<dbReference type="InterPro" id="IPR044431">
    <property type="entry name" value="SET_RBCMT"/>
</dbReference>
<dbReference type="GO" id="GO:0032259">
    <property type="term" value="P:methylation"/>
    <property type="evidence" value="ECO:0007669"/>
    <property type="project" value="UniProtKB-KW"/>
</dbReference>
<dbReference type="AlphaFoldDB" id="A0A8T2U1L6"/>
<feature type="domain" description="SET" evidence="4">
    <location>
        <begin position="54"/>
        <end position="265"/>
    </location>
</feature>
<dbReference type="PROSITE" id="PS50280">
    <property type="entry name" value="SET"/>
    <property type="match status" value="1"/>
</dbReference>
<sequence length="463" mass="52824">MKARPFMWSIKPNAVRSIHLGIFNRFPLAQVAEAVEDHDFKGWLKRRGENEACTALMIGQSSNGRGLFALRPILAGDRLIKISRKLVITTDRLHYRLKDHLQESISDCAKLALLILSEQCAGQASEWHPYMKCLPQCGALHNTILWSEEELEFLRQSSGTFRQSMEYRTKIHEEFAAIQQVIQQCPELFGRGISYSDFLHAYAVVKSRAWGIDEENTTGLVPFVDFLNHDARCQSFLSFDNELKYAEVFADRDYGFGEQVFINYGKYGNDALATMFGFTLESNPYDQVEFWIGPSENDVLWKLRSELLQSHGMPILRRDGVSNDTGSYFVIKKVRNITGQGKGIPQSLRAFARVLCADSKEELIYLERMASEGDGRLAREAFKDKRKELQAMLLLLTHLNALIEDYISALSALGMAQDYEDRKRQLISVRQEMVNNILEGELTILHSAADWLRHYCLGLDSLS</sequence>
<comment type="caution">
    <text evidence="5">The sequence shown here is derived from an EMBL/GenBank/DDBJ whole genome shotgun (WGS) entry which is preliminary data.</text>
</comment>
<protein>
    <recommendedName>
        <fullName evidence="4">SET domain-containing protein</fullName>
    </recommendedName>
</protein>
<evidence type="ECO:0000256" key="1">
    <source>
        <dbReference type="ARBA" id="ARBA00022603"/>
    </source>
</evidence>
<dbReference type="SUPFAM" id="SSF82199">
    <property type="entry name" value="SET domain"/>
    <property type="match status" value="1"/>
</dbReference>
<dbReference type="InterPro" id="IPR036464">
    <property type="entry name" value="Rubisco_LSMT_subst-bd_sf"/>
</dbReference>
<dbReference type="Pfam" id="PF00856">
    <property type="entry name" value="SET"/>
    <property type="match status" value="1"/>
</dbReference>
<dbReference type="Pfam" id="PF09273">
    <property type="entry name" value="Rubis-subs-bind"/>
    <property type="match status" value="1"/>
</dbReference>
<accession>A0A8T2U1L6</accession>